<evidence type="ECO:0000313" key="3">
    <source>
        <dbReference type="EMBL" id="KNB72290.1"/>
    </source>
</evidence>
<proteinExistence type="predicted"/>
<keyword evidence="5" id="KW-1185">Reference proteome</keyword>
<accession>A0A0K9YVP6</accession>
<organism evidence="3 4">
    <name type="scientific">Brevibacillus reuszeri</name>
    <dbReference type="NCBI Taxonomy" id="54915"/>
    <lineage>
        <taxon>Bacteria</taxon>
        <taxon>Bacillati</taxon>
        <taxon>Bacillota</taxon>
        <taxon>Bacilli</taxon>
        <taxon>Bacillales</taxon>
        <taxon>Paenibacillaceae</taxon>
        <taxon>Brevibacillus</taxon>
    </lineage>
</organism>
<dbReference type="Proteomes" id="UP000319578">
    <property type="component" value="Unassembled WGS sequence"/>
</dbReference>
<evidence type="ECO:0000313" key="5">
    <source>
        <dbReference type="Proteomes" id="UP000319578"/>
    </source>
</evidence>
<reference evidence="4" key="1">
    <citation type="submission" date="2015-07" db="EMBL/GenBank/DDBJ databases">
        <title>Genome sequencing project for genomic taxonomy and phylogenomics of Bacillus-like bacteria.</title>
        <authorList>
            <person name="Liu B."/>
            <person name="Wang J."/>
            <person name="Zhu Y."/>
            <person name="Liu G."/>
            <person name="Chen Q."/>
            <person name="Chen Z."/>
            <person name="Lan J."/>
            <person name="Che J."/>
            <person name="Ge C."/>
            <person name="Shi H."/>
            <person name="Pan Z."/>
            <person name="Liu X."/>
        </authorList>
    </citation>
    <scope>NUCLEOTIDE SEQUENCE [LARGE SCALE GENOMIC DNA]</scope>
    <source>
        <strain evidence="4">DSM 9887</strain>
    </source>
</reference>
<dbReference type="Proteomes" id="UP000036834">
    <property type="component" value="Unassembled WGS sequence"/>
</dbReference>
<reference evidence="3" key="2">
    <citation type="submission" date="2015-07" db="EMBL/GenBank/DDBJ databases">
        <title>MeaNS - Measles Nucleotide Surveillance Program.</title>
        <authorList>
            <person name="Tran T."/>
            <person name="Druce J."/>
        </authorList>
    </citation>
    <scope>NUCLEOTIDE SEQUENCE</scope>
    <source>
        <strain evidence="3">DSM 9887</strain>
    </source>
</reference>
<comment type="caution">
    <text evidence="3">The sequence shown here is derived from an EMBL/GenBank/DDBJ whole genome shotgun (WGS) entry which is preliminary data.</text>
</comment>
<dbReference type="InterPro" id="IPR025237">
    <property type="entry name" value="DUF4183"/>
</dbReference>
<dbReference type="PATRIC" id="fig|54915.3.peg.1002"/>
<dbReference type="STRING" id="54915.ADS79_10340"/>
<evidence type="ECO:0000259" key="1">
    <source>
        <dbReference type="Pfam" id="PF13799"/>
    </source>
</evidence>
<evidence type="ECO:0000313" key="2">
    <source>
        <dbReference type="EMBL" id="GED72865.1"/>
    </source>
</evidence>
<dbReference type="AlphaFoldDB" id="A0A0K9YVP6"/>
<evidence type="ECO:0000313" key="4">
    <source>
        <dbReference type="Proteomes" id="UP000036834"/>
    </source>
</evidence>
<gene>
    <name evidence="3" type="ORF">ADS79_10340</name>
    <name evidence="2" type="ORF">BRE01_65670</name>
</gene>
<protein>
    <recommendedName>
        <fullName evidence="1">DUF4183 domain-containing protein</fullName>
    </recommendedName>
</protein>
<reference evidence="2 5" key="3">
    <citation type="submission" date="2019-06" db="EMBL/GenBank/DDBJ databases">
        <title>Whole genome shotgun sequence of Brevibacillus reuszeri NBRC 15719.</title>
        <authorList>
            <person name="Hosoyama A."/>
            <person name="Uohara A."/>
            <person name="Ohji S."/>
            <person name="Ichikawa N."/>
        </authorList>
    </citation>
    <scope>NUCLEOTIDE SEQUENCE [LARGE SCALE GENOMIC DNA]</scope>
    <source>
        <strain evidence="2 5">NBRC 15719</strain>
    </source>
</reference>
<dbReference type="EMBL" id="LGIQ01000007">
    <property type="protein sequence ID" value="KNB72290.1"/>
    <property type="molecule type" value="Genomic_DNA"/>
</dbReference>
<dbReference type="Pfam" id="PF13799">
    <property type="entry name" value="DUF4183"/>
    <property type="match status" value="1"/>
</dbReference>
<name>A0A0K9YVP6_9BACL</name>
<dbReference type="EMBL" id="BJON01000036">
    <property type="protein sequence ID" value="GED72865.1"/>
    <property type="molecule type" value="Genomic_DNA"/>
</dbReference>
<dbReference type="RefSeq" id="WP_049738339.1">
    <property type="nucleotide sequence ID" value="NZ_BJON01000036.1"/>
</dbReference>
<sequence>MAIIKPFITSVRFVSTIGAGTGTGATFAIAATAFNNDAGVAATAFPSTYAYYNLYVNGILQQGNTSSVTTTTITIPDGDAENGGTPVTVEFVVN</sequence>
<feature type="domain" description="DUF4183" evidence="1">
    <location>
        <begin position="22"/>
        <end position="91"/>
    </location>
</feature>